<dbReference type="InterPro" id="IPR003362">
    <property type="entry name" value="Bact_transf"/>
</dbReference>
<dbReference type="PANTHER" id="PTHR30576:SF0">
    <property type="entry name" value="UNDECAPRENYL-PHOSPHATE N-ACETYLGALACTOSAMINYL 1-PHOSPHATE TRANSFERASE-RELATED"/>
    <property type="match status" value="1"/>
</dbReference>
<evidence type="ECO:0000256" key="2">
    <source>
        <dbReference type="ARBA" id="ARBA00006464"/>
    </source>
</evidence>
<accession>A0A2M6K9H4</accession>
<organism evidence="9 10">
    <name type="scientific">Candidatus Falkowbacteria bacterium CG11_big_fil_rev_8_21_14_0_20_39_10</name>
    <dbReference type="NCBI Taxonomy" id="1974570"/>
    <lineage>
        <taxon>Bacteria</taxon>
        <taxon>Candidatus Falkowiibacteriota</taxon>
    </lineage>
</organism>
<dbReference type="Gene3D" id="3.40.50.720">
    <property type="entry name" value="NAD(P)-binding Rossmann-like Domain"/>
    <property type="match status" value="1"/>
</dbReference>
<feature type="domain" description="Bacterial sugar transferase" evidence="8">
    <location>
        <begin position="267"/>
        <end position="448"/>
    </location>
</feature>
<evidence type="ECO:0000256" key="1">
    <source>
        <dbReference type="ARBA" id="ARBA00004141"/>
    </source>
</evidence>
<evidence type="ECO:0000256" key="3">
    <source>
        <dbReference type="ARBA" id="ARBA00022679"/>
    </source>
</evidence>
<dbReference type="NCBIfam" id="TIGR03025">
    <property type="entry name" value="EPS_sugtrans"/>
    <property type="match status" value="1"/>
</dbReference>
<dbReference type="Pfam" id="PF02397">
    <property type="entry name" value="Bac_transf"/>
    <property type="match status" value="1"/>
</dbReference>
<evidence type="ECO:0000256" key="7">
    <source>
        <dbReference type="SAM" id="Phobius"/>
    </source>
</evidence>
<evidence type="ECO:0000256" key="6">
    <source>
        <dbReference type="ARBA" id="ARBA00023136"/>
    </source>
</evidence>
<dbReference type="Pfam" id="PF13727">
    <property type="entry name" value="CoA_binding_3"/>
    <property type="match status" value="1"/>
</dbReference>
<evidence type="ECO:0000313" key="9">
    <source>
        <dbReference type="EMBL" id="PIR13655.1"/>
    </source>
</evidence>
<evidence type="ECO:0000259" key="8">
    <source>
        <dbReference type="Pfam" id="PF02397"/>
    </source>
</evidence>
<name>A0A2M6K9H4_9BACT</name>
<dbReference type="InterPro" id="IPR017475">
    <property type="entry name" value="EPS_sugar_tfrase"/>
</dbReference>
<sequence length="453" mass="52513">MNNNLKKFSLLIGDVAMLYLALYFTLLIRYSAQINQELWQGHFAPFSLVFVVWILIFYISDLYNLSLAVSNSRFFQLTGRSLAIAALLSIAFFYLNPNINIAPKTNMLIFVVVFAVLFFLWRQFFNWSLKSYLPKNNIAIIGFNNQAMELISELKQKPHLGYRVSFVISRDFDQNNIDHIPVFSKISDLKNLIKAKAINTVIIASDPHKSDELRNILFGCLELKVNYINLPNFYEDITGKIPIEVINQMWFLENLSRGSRSGFDFIKRIYDIVLALAVFIITLPFWPIIALIIKMESSGPAFFISRRAGKNYKNFKLIKFRTMREEGNDRSLTKVDDNRVTKFGKLMRTTRIDEVPQMINVIKGEMSFVGPRPERPELIEELQKQIPFYNERTLVKPGVTGWDQISGEYHSPTREDTLKKLQYDLFYIKNRSIYLDLSIILKTIATILSQGGR</sequence>
<gene>
    <name evidence="9" type="ORF">COV49_01440</name>
</gene>
<dbReference type="AlphaFoldDB" id="A0A2M6K9H4"/>
<feature type="transmembrane region" description="Helical" evidence="7">
    <location>
        <begin position="269"/>
        <end position="293"/>
    </location>
</feature>
<dbReference type="GO" id="GO:0016780">
    <property type="term" value="F:phosphotransferase activity, for other substituted phosphate groups"/>
    <property type="evidence" value="ECO:0007669"/>
    <property type="project" value="TreeGrafter"/>
</dbReference>
<proteinExistence type="inferred from homology"/>
<comment type="caution">
    <text evidence="9">The sequence shown here is derived from an EMBL/GenBank/DDBJ whole genome shotgun (WGS) entry which is preliminary data.</text>
</comment>
<protein>
    <submittedName>
        <fullName evidence="9">Sugar transferase</fullName>
    </submittedName>
</protein>
<feature type="transmembrane region" description="Helical" evidence="7">
    <location>
        <begin position="44"/>
        <end position="65"/>
    </location>
</feature>
<comment type="similarity">
    <text evidence="2">Belongs to the bacterial sugar transferase family.</text>
</comment>
<keyword evidence="3 9" id="KW-0808">Transferase</keyword>
<feature type="transmembrane region" description="Helical" evidence="7">
    <location>
        <begin position="107"/>
        <end position="125"/>
    </location>
</feature>
<keyword evidence="4 7" id="KW-0812">Transmembrane</keyword>
<reference evidence="9 10" key="1">
    <citation type="submission" date="2017-09" db="EMBL/GenBank/DDBJ databases">
        <title>Depth-based differentiation of microbial function through sediment-hosted aquifers and enrichment of novel symbionts in the deep terrestrial subsurface.</title>
        <authorList>
            <person name="Probst A.J."/>
            <person name="Ladd B."/>
            <person name="Jarett J.K."/>
            <person name="Geller-Mcgrath D.E."/>
            <person name="Sieber C.M."/>
            <person name="Emerson J.B."/>
            <person name="Anantharaman K."/>
            <person name="Thomas B.C."/>
            <person name="Malmstrom R."/>
            <person name="Stieglmeier M."/>
            <person name="Klingl A."/>
            <person name="Woyke T."/>
            <person name="Ryan C.M."/>
            <person name="Banfield J.F."/>
        </authorList>
    </citation>
    <scope>NUCLEOTIDE SEQUENCE [LARGE SCALE GENOMIC DNA]</scope>
    <source>
        <strain evidence="9">CG11_big_fil_rev_8_21_14_0_20_39_10</strain>
    </source>
</reference>
<comment type="subcellular location">
    <subcellularLocation>
        <location evidence="1">Membrane</location>
        <topology evidence="1">Multi-pass membrane protein</topology>
    </subcellularLocation>
</comment>
<dbReference type="Proteomes" id="UP000230869">
    <property type="component" value="Unassembled WGS sequence"/>
</dbReference>
<feature type="transmembrane region" description="Helical" evidence="7">
    <location>
        <begin position="77"/>
        <end position="95"/>
    </location>
</feature>
<dbReference type="GO" id="GO:0016020">
    <property type="term" value="C:membrane"/>
    <property type="evidence" value="ECO:0007669"/>
    <property type="project" value="UniProtKB-SubCell"/>
</dbReference>
<keyword evidence="6 7" id="KW-0472">Membrane</keyword>
<evidence type="ECO:0000256" key="5">
    <source>
        <dbReference type="ARBA" id="ARBA00022989"/>
    </source>
</evidence>
<dbReference type="EMBL" id="PCWW01000025">
    <property type="protein sequence ID" value="PIR13655.1"/>
    <property type="molecule type" value="Genomic_DNA"/>
</dbReference>
<evidence type="ECO:0000256" key="4">
    <source>
        <dbReference type="ARBA" id="ARBA00022692"/>
    </source>
</evidence>
<feature type="transmembrane region" description="Helical" evidence="7">
    <location>
        <begin position="12"/>
        <end position="32"/>
    </location>
</feature>
<dbReference type="PANTHER" id="PTHR30576">
    <property type="entry name" value="COLANIC BIOSYNTHESIS UDP-GLUCOSE LIPID CARRIER TRANSFERASE"/>
    <property type="match status" value="1"/>
</dbReference>
<evidence type="ECO:0000313" key="10">
    <source>
        <dbReference type="Proteomes" id="UP000230869"/>
    </source>
</evidence>
<keyword evidence="5 7" id="KW-1133">Transmembrane helix</keyword>